<dbReference type="Proteomes" id="UP000600101">
    <property type="component" value="Unassembled WGS sequence"/>
</dbReference>
<keyword evidence="2" id="KW-0812">Transmembrane</keyword>
<dbReference type="PANTHER" id="PTHR30441:SF9">
    <property type="entry name" value="ASMA FAMILY PROTEIN YHJG"/>
    <property type="match status" value="1"/>
</dbReference>
<dbReference type="InterPro" id="IPR052894">
    <property type="entry name" value="AsmA-related"/>
</dbReference>
<evidence type="ECO:0000313" key="4">
    <source>
        <dbReference type="EMBL" id="MBC4019120.1"/>
    </source>
</evidence>
<dbReference type="RefSeq" id="WP_186773851.1">
    <property type="nucleotide sequence ID" value="NZ_JACOMF010000121.1"/>
</dbReference>
<dbReference type="EMBL" id="JACOMF010000121">
    <property type="protein sequence ID" value="MBC4019120.1"/>
    <property type="molecule type" value="Genomic_DNA"/>
</dbReference>
<feature type="compositionally biased region" description="Polar residues" evidence="1">
    <location>
        <begin position="377"/>
        <end position="389"/>
    </location>
</feature>
<dbReference type="InterPro" id="IPR007844">
    <property type="entry name" value="AsmA"/>
</dbReference>
<gene>
    <name evidence="4" type="ORF">H7965_28200</name>
</gene>
<keyword evidence="2" id="KW-0472">Membrane</keyword>
<dbReference type="Pfam" id="PF05170">
    <property type="entry name" value="AsmA"/>
    <property type="match status" value="1"/>
</dbReference>
<protein>
    <submittedName>
        <fullName evidence="4">AsmA family protein</fullName>
    </submittedName>
</protein>
<dbReference type="GO" id="GO:0005886">
    <property type="term" value="C:plasma membrane"/>
    <property type="evidence" value="ECO:0007669"/>
    <property type="project" value="TreeGrafter"/>
</dbReference>
<accession>A0A9X0UKF2</accession>
<name>A0A9X0UKF2_9PROT</name>
<keyword evidence="2" id="KW-1133">Transmembrane helix</keyword>
<feature type="transmembrane region" description="Helical" evidence="2">
    <location>
        <begin position="37"/>
        <end position="59"/>
    </location>
</feature>
<evidence type="ECO:0000313" key="5">
    <source>
        <dbReference type="Proteomes" id="UP000600101"/>
    </source>
</evidence>
<feature type="region of interest" description="Disordered" evidence="1">
    <location>
        <begin position="356"/>
        <end position="396"/>
    </location>
</feature>
<feature type="region of interest" description="Disordered" evidence="1">
    <location>
        <begin position="662"/>
        <end position="688"/>
    </location>
</feature>
<dbReference type="AlphaFoldDB" id="A0A9X0UKF2"/>
<organism evidence="4 5">
    <name type="scientific">Siccirubricoccus deserti</name>
    <dbReference type="NCBI Taxonomy" id="2013562"/>
    <lineage>
        <taxon>Bacteria</taxon>
        <taxon>Pseudomonadati</taxon>
        <taxon>Pseudomonadota</taxon>
        <taxon>Alphaproteobacteria</taxon>
        <taxon>Acetobacterales</taxon>
        <taxon>Roseomonadaceae</taxon>
        <taxon>Siccirubricoccus</taxon>
    </lineage>
</organism>
<keyword evidence="5" id="KW-1185">Reference proteome</keyword>
<proteinExistence type="predicted"/>
<comment type="caution">
    <text evidence="4">The sequence shown here is derived from an EMBL/GenBank/DDBJ whole genome shotgun (WGS) entry which is preliminary data.</text>
</comment>
<dbReference type="GO" id="GO:0090313">
    <property type="term" value="P:regulation of protein targeting to membrane"/>
    <property type="evidence" value="ECO:0007669"/>
    <property type="project" value="TreeGrafter"/>
</dbReference>
<sequence>MLNPRALDAIFLPKGAVFYNRPGRSNGMARQRILNRLLWIGFGLVGLLAAATLSSPLWLGPLAEHQASVALGRPVEIGRLRLRPGSPVLLTADDVLIGNPRDFPPGEAPFLRIPRVTLQLEAGTYLRRREIIIPSIEMDRPVAHVISMADERSNFGFELGADRSDGAAFPKIGAMRVSGGQARVSLAGLRAEFEVVVSTGDAAGPDGHAITAEARGTYADQPMAATLLAGGLPGLGGPSGAWPVELHLANGPTRAILKGTLQAPLNPRTAALGLLLAGPDLALLASLTGVPLPVTPPYELGGKLDYIEGRFHFTDVAGRIGRSDVEGMVTVTQGPIRPELTAELRSRSVDLRDIASLLVGGPGPPGTPGQTPRQQEHATQAQREANSSPRLLPDRPLNIPKLRGVDAYLTYHAERIQGRSMPFDDLTLRMDLVDGTVALRPLSFGVGAGRIAADILLTPREEDTVQAKSEVRFERLDFARLMHATGTYQGAGVLSGTARVEGTGGSIAEILGHGDGALLLSMTGGYLSKLLVDLAGLRLGSALLGSLGGEARTPVKCFVADLPLRRGILSTRALLLETDDVVIEGRGVVDLRRERVEIRLWTESKRLNFGALPLPLLVSGTLKAPSAAPDRTAGAGGGIAGAIAALPTIRFGIGDDPRCEGLLRRARRGQATGSDAPPRGESTGGGRR</sequence>
<evidence type="ECO:0000259" key="3">
    <source>
        <dbReference type="Pfam" id="PF05170"/>
    </source>
</evidence>
<evidence type="ECO:0000256" key="2">
    <source>
        <dbReference type="SAM" id="Phobius"/>
    </source>
</evidence>
<feature type="domain" description="AsmA" evidence="3">
    <location>
        <begin position="315"/>
        <end position="572"/>
    </location>
</feature>
<dbReference type="PANTHER" id="PTHR30441">
    <property type="entry name" value="DUF748 DOMAIN-CONTAINING PROTEIN"/>
    <property type="match status" value="1"/>
</dbReference>
<reference evidence="4" key="1">
    <citation type="submission" date="2020-08" db="EMBL/GenBank/DDBJ databases">
        <authorList>
            <person name="Hu Y."/>
            <person name="Nguyen S.V."/>
            <person name="Li F."/>
            <person name="Fanning S."/>
        </authorList>
    </citation>
    <scope>NUCLEOTIDE SEQUENCE</scope>
    <source>
        <strain evidence="4">SYSU D8009</strain>
    </source>
</reference>
<evidence type="ECO:0000256" key="1">
    <source>
        <dbReference type="SAM" id="MobiDB-lite"/>
    </source>
</evidence>